<dbReference type="PANTHER" id="PTHR37690:SF1">
    <property type="entry name" value="CHORISMATE DEHYDRATASE"/>
    <property type="match status" value="1"/>
</dbReference>
<dbReference type="GO" id="GO:0016836">
    <property type="term" value="F:hydro-lyase activity"/>
    <property type="evidence" value="ECO:0007669"/>
    <property type="project" value="UniProtKB-UniRule"/>
</dbReference>
<evidence type="ECO:0000256" key="1">
    <source>
        <dbReference type="ARBA" id="ARBA00004863"/>
    </source>
</evidence>
<reference evidence="5 6" key="1">
    <citation type="submission" date="2015-01" db="EMBL/GenBank/DDBJ databases">
        <title>Paenibacillus swuensis/DY6/whole genome sequencing.</title>
        <authorList>
            <person name="Kim M.K."/>
            <person name="Srinivasan S."/>
            <person name="Lee J.-J."/>
        </authorList>
    </citation>
    <scope>NUCLEOTIDE SEQUENCE [LARGE SCALE GENOMIC DNA]</scope>
    <source>
        <strain evidence="5 6">DY6</strain>
    </source>
</reference>
<comment type="function">
    <text evidence="4">Catalyzes the dehydration of chorismate into 3-[(1-carboxyvinyl)oxy]benzoate, a step in the biosynthesis of menaquinone (MK, vitamin K2).</text>
</comment>
<dbReference type="AlphaFoldDB" id="A0A172TLW4"/>
<dbReference type="SUPFAM" id="SSF53850">
    <property type="entry name" value="Periplasmic binding protein-like II"/>
    <property type="match status" value="1"/>
</dbReference>
<dbReference type="InterPro" id="IPR003773">
    <property type="entry name" value="Menaquinone_biosynth"/>
</dbReference>
<dbReference type="STRING" id="1178515.SY83_18585"/>
<dbReference type="HAMAP" id="MF_00995">
    <property type="entry name" value="MqnA"/>
    <property type="match status" value="1"/>
</dbReference>
<gene>
    <name evidence="4" type="primary">mqnA</name>
    <name evidence="5" type="ORF">SY83_18585</name>
</gene>
<keyword evidence="2 4" id="KW-0474">Menaquinone biosynthesis</keyword>
<dbReference type="PANTHER" id="PTHR37690">
    <property type="entry name" value="CHORISMATE DEHYDRATASE"/>
    <property type="match status" value="1"/>
</dbReference>
<dbReference type="EC" id="4.2.1.151" evidence="4"/>
<sequence length="286" mass="32342">MKQHDPIRIGRIQYTNAWPIFYHLQQETSGERIELISKVPSELNHSLSEGLLDVSAISSFAYGLNDERYVLLPDLSVSSNGKVGSIFLFMKKSLNEVRNGSIAFTTASATSVNLLRIIMEKFLGGKPRYITAAPDLESMLKEADAALLIGDDAIRAAWSEHPYEVMDLGQAWKEHTGLGMTFAVWAVRRAYAEDRPETVRAIYEAFQRSKQRSMADLGPVTKEACLRIGGTENFWNRYFSGLNYDFGQSQWNGLQLYFEYAKELGLIQRTIPLRIWSNNTVVQVNS</sequence>
<dbReference type="Gene3D" id="3.40.190.10">
    <property type="entry name" value="Periplasmic binding protein-like II"/>
    <property type="match status" value="2"/>
</dbReference>
<dbReference type="GO" id="GO:0009234">
    <property type="term" value="P:menaquinone biosynthetic process"/>
    <property type="evidence" value="ECO:0007669"/>
    <property type="project" value="UniProtKB-UniRule"/>
</dbReference>
<comment type="pathway">
    <text evidence="1 4">Quinol/quinone metabolism; menaquinone biosynthesis.</text>
</comment>
<dbReference type="CDD" id="cd13634">
    <property type="entry name" value="PBP2_Sco4506"/>
    <property type="match status" value="1"/>
</dbReference>
<keyword evidence="6" id="KW-1185">Reference proteome</keyword>
<keyword evidence="3 4" id="KW-0456">Lyase</keyword>
<proteinExistence type="inferred from homology"/>
<dbReference type="RefSeq" id="WP_068609237.1">
    <property type="nucleotide sequence ID" value="NZ_CP011388.1"/>
</dbReference>
<name>A0A172TLW4_9BACL</name>
<evidence type="ECO:0000256" key="3">
    <source>
        <dbReference type="ARBA" id="ARBA00023239"/>
    </source>
</evidence>
<evidence type="ECO:0000313" key="6">
    <source>
        <dbReference type="Proteomes" id="UP000076927"/>
    </source>
</evidence>
<evidence type="ECO:0000256" key="2">
    <source>
        <dbReference type="ARBA" id="ARBA00022428"/>
    </source>
</evidence>
<dbReference type="UniPathway" id="UPA00079"/>
<dbReference type="EMBL" id="CP011388">
    <property type="protein sequence ID" value="ANE47972.1"/>
    <property type="molecule type" value="Genomic_DNA"/>
</dbReference>
<organism evidence="5 6">
    <name type="scientific">Paenibacillus swuensis</name>
    <dbReference type="NCBI Taxonomy" id="1178515"/>
    <lineage>
        <taxon>Bacteria</taxon>
        <taxon>Bacillati</taxon>
        <taxon>Bacillota</taxon>
        <taxon>Bacilli</taxon>
        <taxon>Bacillales</taxon>
        <taxon>Paenibacillaceae</taxon>
        <taxon>Paenibacillus</taxon>
    </lineage>
</organism>
<dbReference type="Pfam" id="PF02621">
    <property type="entry name" value="VitK2_biosynth"/>
    <property type="match status" value="1"/>
</dbReference>
<comment type="catalytic activity">
    <reaction evidence="4">
        <text>chorismate = 3-[(1-carboxyvinyl)-oxy]benzoate + H2O</text>
        <dbReference type="Rhea" id="RHEA:40051"/>
        <dbReference type="ChEBI" id="CHEBI:15377"/>
        <dbReference type="ChEBI" id="CHEBI:29748"/>
        <dbReference type="ChEBI" id="CHEBI:76981"/>
        <dbReference type="EC" id="4.2.1.151"/>
    </reaction>
</comment>
<dbReference type="Proteomes" id="UP000076927">
    <property type="component" value="Chromosome"/>
</dbReference>
<protein>
    <recommendedName>
        <fullName evidence="4">Chorismate dehydratase</fullName>
        <ecNumber evidence="4">4.2.1.151</ecNumber>
    </recommendedName>
    <alternativeName>
        <fullName evidence="4">Menaquinone biosynthetic enzyme MqnA</fullName>
    </alternativeName>
</protein>
<evidence type="ECO:0000256" key="4">
    <source>
        <dbReference type="HAMAP-Rule" id="MF_00995"/>
    </source>
</evidence>
<comment type="similarity">
    <text evidence="4">Belongs to the MqnA/MqnD family. MqnA subfamily.</text>
</comment>
<dbReference type="InterPro" id="IPR030868">
    <property type="entry name" value="MqnA"/>
</dbReference>
<accession>A0A172TLW4</accession>
<dbReference type="KEGG" id="pswu:SY83_18585"/>
<dbReference type="PATRIC" id="fig|1178515.4.peg.3749"/>
<dbReference type="OrthoDB" id="9810112at2"/>
<evidence type="ECO:0000313" key="5">
    <source>
        <dbReference type="EMBL" id="ANE47972.1"/>
    </source>
</evidence>